<keyword evidence="1" id="KW-1133">Transmembrane helix</keyword>
<organism evidence="2">
    <name type="scientific">uncultured Thiotrichaceae bacterium</name>
    <dbReference type="NCBI Taxonomy" id="298394"/>
    <lineage>
        <taxon>Bacteria</taxon>
        <taxon>Pseudomonadati</taxon>
        <taxon>Pseudomonadota</taxon>
        <taxon>Gammaproteobacteria</taxon>
        <taxon>Thiotrichales</taxon>
        <taxon>Thiotrichaceae</taxon>
        <taxon>environmental samples</taxon>
    </lineage>
</organism>
<evidence type="ECO:0008006" key="3">
    <source>
        <dbReference type="Google" id="ProtNLM"/>
    </source>
</evidence>
<evidence type="ECO:0000256" key="1">
    <source>
        <dbReference type="SAM" id="Phobius"/>
    </source>
</evidence>
<sequence length="227" mass="25605">MVFVILSAIFILLMFAPQMWVRHVMRKNSHTIDEMPGTGAELATHLIERFKLHGIGVEETEEHRDHFDPNDKMVRLSPSNFHGKSLTAVAVATHEVGHAIQFHRKEDVFLLRKKYLPRAEQMRRMGGYALWLSPVLALVMKSPMALFLPILISVVLQVVAAMTYLVVLPEEWDASFGKAMPILEEGYLPPEYLPQADSVLKAAALTYFAGALSSVLNLGYLLLLLRR</sequence>
<gene>
    <name evidence="2" type="ORF">HELGO_WM41607</name>
</gene>
<feature type="transmembrane region" description="Helical" evidence="1">
    <location>
        <begin position="146"/>
        <end position="167"/>
    </location>
</feature>
<evidence type="ECO:0000313" key="2">
    <source>
        <dbReference type="EMBL" id="CAA6823165.1"/>
    </source>
</evidence>
<name>A0A6S6TUZ3_9GAMM</name>
<keyword evidence="1" id="KW-0812">Transmembrane</keyword>
<dbReference type="PANTHER" id="PTHR36434:SF1">
    <property type="entry name" value="MEMBRANE PROTEASE YUGP-RELATED"/>
    <property type="match status" value="1"/>
</dbReference>
<dbReference type="Pfam" id="PF04298">
    <property type="entry name" value="Zn_peptidase_2"/>
    <property type="match status" value="1"/>
</dbReference>
<dbReference type="InterPro" id="IPR007395">
    <property type="entry name" value="Zn_peptidase_2"/>
</dbReference>
<dbReference type="AlphaFoldDB" id="A0A6S6TUZ3"/>
<feature type="transmembrane region" description="Helical" evidence="1">
    <location>
        <begin position="204"/>
        <end position="225"/>
    </location>
</feature>
<proteinExistence type="predicted"/>
<reference evidence="2" key="1">
    <citation type="submission" date="2020-01" db="EMBL/GenBank/DDBJ databases">
        <authorList>
            <person name="Meier V. D."/>
            <person name="Meier V D."/>
        </authorList>
    </citation>
    <scope>NUCLEOTIDE SEQUENCE</scope>
    <source>
        <strain evidence="2">HLG_WM_MAG_09</strain>
    </source>
</reference>
<keyword evidence="1" id="KW-0472">Membrane</keyword>
<accession>A0A6S6TUZ3</accession>
<dbReference type="EMBL" id="CACVAT010000373">
    <property type="protein sequence ID" value="CAA6823165.1"/>
    <property type="molecule type" value="Genomic_DNA"/>
</dbReference>
<dbReference type="PANTHER" id="PTHR36434">
    <property type="entry name" value="MEMBRANE PROTEASE YUGP-RELATED"/>
    <property type="match status" value="1"/>
</dbReference>
<protein>
    <recommendedName>
        <fullName evidence="3">Metal-dependent peptidase</fullName>
    </recommendedName>
</protein>